<evidence type="ECO:0000313" key="7">
    <source>
        <dbReference type="EMBL" id="SDS64735.1"/>
    </source>
</evidence>
<dbReference type="InterPro" id="IPR007502">
    <property type="entry name" value="Helicase-assoc_dom"/>
</dbReference>
<dbReference type="InterPro" id="IPR013689">
    <property type="entry name" value="RNA_helicase_ATP-dep_HrpB_C"/>
</dbReference>
<dbReference type="GO" id="GO:0004386">
    <property type="term" value="F:helicase activity"/>
    <property type="evidence" value="ECO:0007669"/>
    <property type="project" value="UniProtKB-KW"/>
</dbReference>
<dbReference type="InterPro" id="IPR011545">
    <property type="entry name" value="DEAD/DEAH_box_helicase_dom"/>
</dbReference>
<keyword evidence="3 7" id="KW-0347">Helicase</keyword>
<dbReference type="CDD" id="cd18791">
    <property type="entry name" value="SF2_C_RHA"/>
    <property type="match status" value="1"/>
</dbReference>
<keyword evidence="2" id="KW-0378">Hydrolase</keyword>
<dbReference type="OrthoDB" id="9805617at2"/>
<dbReference type="PROSITE" id="PS00690">
    <property type="entry name" value="DEAH_ATP_HELICASE"/>
    <property type="match status" value="1"/>
</dbReference>
<dbReference type="GO" id="GO:0005524">
    <property type="term" value="F:ATP binding"/>
    <property type="evidence" value="ECO:0007669"/>
    <property type="project" value="UniProtKB-KW"/>
</dbReference>
<proteinExistence type="predicted"/>
<protein>
    <submittedName>
        <fullName evidence="7">ATP-dependent helicase HrpB</fullName>
    </submittedName>
</protein>
<organism evidence="7 8">
    <name type="scientific">Corynebacterium timonense</name>
    <dbReference type="NCBI Taxonomy" id="441500"/>
    <lineage>
        <taxon>Bacteria</taxon>
        <taxon>Bacillati</taxon>
        <taxon>Actinomycetota</taxon>
        <taxon>Actinomycetes</taxon>
        <taxon>Mycobacteriales</taxon>
        <taxon>Corynebacteriaceae</taxon>
        <taxon>Corynebacterium</taxon>
    </lineage>
</organism>
<dbReference type="PROSITE" id="PS51192">
    <property type="entry name" value="HELICASE_ATP_BIND_1"/>
    <property type="match status" value="1"/>
</dbReference>
<evidence type="ECO:0000256" key="2">
    <source>
        <dbReference type="ARBA" id="ARBA00022801"/>
    </source>
</evidence>
<keyword evidence="4" id="KW-0067">ATP-binding</keyword>
<evidence type="ECO:0000259" key="6">
    <source>
        <dbReference type="PROSITE" id="PS51194"/>
    </source>
</evidence>
<dbReference type="InterPro" id="IPR014001">
    <property type="entry name" value="Helicase_ATP-bd"/>
</dbReference>
<dbReference type="PANTHER" id="PTHR43519:SF1">
    <property type="entry name" value="ATP-DEPENDENT RNA HELICASE HRPB"/>
    <property type="match status" value="1"/>
</dbReference>
<dbReference type="AlphaFoldDB" id="A0A1H1TWS0"/>
<gene>
    <name evidence="7" type="ORF">SAMN04488539_2094</name>
</gene>
<keyword evidence="8" id="KW-1185">Reference proteome</keyword>
<evidence type="ECO:0000256" key="3">
    <source>
        <dbReference type="ARBA" id="ARBA00022806"/>
    </source>
</evidence>
<evidence type="ECO:0000256" key="1">
    <source>
        <dbReference type="ARBA" id="ARBA00022741"/>
    </source>
</evidence>
<dbReference type="InterPro" id="IPR002464">
    <property type="entry name" value="DNA/RNA_helicase_DEAH_CS"/>
</dbReference>
<dbReference type="EMBL" id="LT629765">
    <property type="protein sequence ID" value="SDS64735.1"/>
    <property type="molecule type" value="Genomic_DNA"/>
</dbReference>
<dbReference type="PROSITE" id="PS51194">
    <property type="entry name" value="HELICASE_CTER"/>
    <property type="match status" value="1"/>
</dbReference>
<dbReference type="GO" id="GO:0016787">
    <property type="term" value="F:hydrolase activity"/>
    <property type="evidence" value="ECO:0007669"/>
    <property type="project" value="UniProtKB-KW"/>
</dbReference>
<evidence type="ECO:0000259" key="5">
    <source>
        <dbReference type="PROSITE" id="PS51192"/>
    </source>
</evidence>
<dbReference type="GO" id="GO:0003676">
    <property type="term" value="F:nucleic acid binding"/>
    <property type="evidence" value="ECO:0007669"/>
    <property type="project" value="InterPro"/>
</dbReference>
<accession>A0A1H1TWS0</accession>
<dbReference type="Pfam" id="PF00271">
    <property type="entry name" value="Helicase_C"/>
    <property type="match status" value="1"/>
</dbReference>
<dbReference type="InterPro" id="IPR027417">
    <property type="entry name" value="P-loop_NTPase"/>
</dbReference>
<dbReference type="SMART" id="SM00487">
    <property type="entry name" value="DEXDc"/>
    <property type="match status" value="1"/>
</dbReference>
<dbReference type="SMART" id="SM00490">
    <property type="entry name" value="HELICc"/>
    <property type="match status" value="1"/>
</dbReference>
<dbReference type="Proteomes" id="UP000182237">
    <property type="component" value="Chromosome I"/>
</dbReference>
<dbReference type="Gene3D" id="1.20.120.1080">
    <property type="match status" value="1"/>
</dbReference>
<dbReference type="Gene3D" id="3.40.50.300">
    <property type="entry name" value="P-loop containing nucleotide triphosphate hydrolases"/>
    <property type="match status" value="2"/>
</dbReference>
<dbReference type="Pfam" id="PF00270">
    <property type="entry name" value="DEAD"/>
    <property type="match status" value="1"/>
</dbReference>
<dbReference type="Pfam" id="PF08482">
    <property type="entry name" value="HrpB_C"/>
    <property type="match status" value="1"/>
</dbReference>
<name>A0A1H1TWS0_9CORY</name>
<evidence type="ECO:0000313" key="8">
    <source>
        <dbReference type="Proteomes" id="UP000182237"/>
    </source>
</evidence>
<dbReference type="SMART" id="SM00847">
    <property type="entry name" value="HA2"/>
    <property type="match status" value="1"/>
</dbReference>
<evidence type="ECO:0000256" key="4">
    <source>
        <dbReference type="ARBA" id="ARBA00022840"/>
    </source>
</evidence>
<dbReference type="InterPro" id="IPR001650">
    <property type="entry name" value="Helicase_C-like"/>
</dbReference>
<dbReference type="eggNOG" id="COG1643">
    <property type="taxonomic scope" value="Bacteria"/>
</dbReference>
<sequence length="746" mass="79897">MRPFDLDAIGKGLPVSRVIGDLPPEGPLVVEAPPGTGKTTLIPPAISNLTGKTLVTAPRRVAVRAAARRLKQLDTRPEKNRVGYSIRGEHAPGELVEFVTPGVLLNRLLTDPGLDGVSAVVIDEVHERQLDTDLVLAMCMELAVLRDDFYLAAMSATLDAKEFAEHMGARILSTEAVTHPLEISYAPHPGRAEGTREFYQHVAELAQVSDRRTLVFVPGAREVDLVCQHLDSAAPLHGRLSSREQDEALNGTARVVVATSIAESSLTVPGVTRVVDAGLARVPRRDAARNMTGLVTVSAATTSADQRAGRAGRLGPGEVVRAYSQADYRHFPADIAPEITTSDLTGAALTMAAWGSPDLPLLTPAPAQALRDAHDTLRALGALDGDNAITGLGATLARMPVDPRLGAALIEHGSGAAATVAALAEGMSGDLTTANPPKRQVDRLARLVSRTAPVPAGEVVATAFPRWVATRAGEDYLLASGTRARLGVPLGNPEWLAAAEVQLTRGGAIIRAAAPIDVPRHRVTTHTKASLIDGRIHARKITAVGAIELTSTPVRLDPADAAEALRGVGFSDFRLDDAARELKERLDFLRAQLGEPWPDVECGDYSPEVARLAEGASIRELDMRAALMRQLPWPEAGRLDELAPPRLEVPSGSHPRVSYATGRPVVRVKLQECFGLAASPEVCGVRVLFHLLSPAGRELAVTDDLRSFWDGPYHDVRKEMRGRYPKHPWPEDPWAATATARTKKRM</sequence>
<feature type="domain" description="Helicase ATP-binding" evidence="5">
    <location>
        <begin position="19"/>
        <end position="176"/>
    </location>
</feature>
<dbReference type="PANTHER" id="PTHR43519">
    <property type="entry name" value="ATP-DEPENDENT RNA HELICASE HRPB"/>
    <property type="match status" value="1"/>
</dbReference>
<dbReference type="RefSeq" id="WP_040420992.1">
    <property type="nucleotide sequence ID" value="NZ_LT629765.1"/>
</dbReference>
<keyword evidence="1" id="KW-0547">Nucleotide-binding</keyword>
<reference evidence="7 8" key="1">
    <citation type="submission" date="2016-10" db="EMBL/GenBank/DDBJ databases">
        <authorList>
            <person name="de Groot N.N."/>
        </authorList>
    </citation>
    <scope>NUCLEOTIDE SEQUENCE [LARGE SCALE GENOMIC DNA]</scope>
    <source>
        <strain evidence="7 8">DSM 45434</strain>
    </source>
</reference>
<dbReference type="STRING" id="1203190.GCA_000312345_00837"/>
<feature type="domain" description="Helicase C-terminal" evidence="6">
    <location>
        <begin position="197"/>
        <end position="355"/>
    </location>
</feature>
<dbReference type="SUPFAM" id="SSF52540">
    <property type="entry name" value="P-loop containing nucleoside triphosphate hydrolases"/>
    <property type="match status" value="1"/>
</dbReference>